<gene>
    <name evidence="1" type="ORF">PGT21_020752</name>
</gene>
<organism evidence="1 2">
    <name type="scientific">Puccinia graminis f. sp. tritici</name>
    <dbReference type="NCBI Taxonomy" id="56615"/>
    <lineage>
        <taxon>Eukaryota</taxon>
        <taxon>Fungi</taxon>
        <taxon>Dikarya</taxon>
        <taxon>Basidiomycota</taxon>
        <taxon>Pucciniomycotina</taxon>
        <taxon>Pucciniomycetes</taxon>
        <taxon>Pucciniales</taxon>
        <taxon>Pucciniaceae</taxon>
        <taxon>Puccinia</taxon>
    </lineage>
</organism>
<evidence type="ECO:0000313" key="2">
    <source>
        <dbReference type="Proteomes" id="UP000324748"/>
    </source>
</evidence>
<dbReference type="Proteomes" id="UP000324748">
    <property type="component" value="Unassembled WGS sequence"/>
</dbReference>
<accession>A0A5B0LZ58</accession>
<name>A0A5B0LZ58_PUCGR</name>
<comment type="caution">
    <text evidence="1">The sequence shown here is derived from an EMBL/GenBank/DDBJ whole genome shotgun (WGS) entry which is preliminary data.</text>
</comment>
<protein>
    <submittedName>
        <fullName evidence="1">Uncharacterized protein</fullName>
    </submittedName>
</protein>
<evidence type="ECO:0000313" key="1">
    <source>
        <dbReference type="EMBL" id="KAA1069319.1"/>
    </source>
</evidence>
<dbReference type="AlphaFoldDB" id="A0A5B0LZ58"/>
<dbReference type="EMBL" id="VSWC01000183">
    <property type="protein sequence ID" value="KAA1069319.1"/>
    <property type="molecule type" value="Genomic_DNA"/>
</dbReference>
<proteinExistence type="predicted"/>
<keyword evidence="2" id="KW-1185">Reference proteome</keyword>
<sequence>MVKTPNRSISLSLFLWDHQQPFSLDDAVHGVPATEEESSLVIWSDLGVLVNLAHPLSDPRGFFFIIALVQLVPCCQRQFALGNSMSGKGLCWLPSGFLFGNRYAFDRVSEGKRFTLHTPDHRGGFLMRSSYKLGRVAEGEAS</sequence>
<reference evidence="1 2" key="1">
    <citation type="submission" date="2019-05" db="EMBL/GenBank/DDBJ databases">
        <title>Emergence of the Ug99 lineage of the wheat stem rust pathogen through somatic hybridization.</title>
        <authorList>
            <person name="Li F."/>
            <person name="Upadhyaya N.M."/>
            <person name="Sperschneider J."/>
            <person name="Matny O."/>
            <person name="Nguyen-Phuc H."/>
            <person name="Mago R."/>
            <person name="Raley C."/>
            <person name="Miller M.E."/>
            <person name="Silverstein K.A.T."/>
            <person name="Henningsen E."/>
            <person name="Hirsch C.D."/>
            <person name="Visser B."/>
            <person name="Pretorius Z.A."/>
            <person name="Steffenson B.J."/>
            <person name="Schwessinger B."/>
            <person name="Dodds P.N."/>
            <person name="Figueroa M."/>
        </authorList>
    </citation>
    <scope>NUCLEOTIDE SEQUENCE [LARGE SCALE GENOMIC DNA]</scope>
    <source>
        <strain evidence="1">21-0</strain>
    </source>
</reference>